<feature type="compositionally biased region" description="Basic and acidic residues" evidence="1">
    <location>
        <begin position="272"/>
        <end position="290"/>
    </location>
</feature>
<organism evidence="2 3">
    <name type="scientific">Skermania pinensis</name>
    <dbReference type="NCBI Taxonomy" id="39122"/>
    <lineage>
        <taxon>Bacteria</taxon>
        <taxon>Bacillati</taxon>
        <taxon>Actinomycetota</taxon>
        <taxon>Actinomycetes</taxon>
        <taxon>Mycobacteriales</taxon>
        <taxon>Gordoniaceae</taxon>
        <taxon>Skermania</taxon>
    </lineage>
</organism>
<proteinExistence type="predicted"/>
<gene>
    <name evidence="2" type="ORF">KV203_04255</name>
</gene>
<sequence length="330" mass="34574">MVAVAAGGGGLPIRPLTVEGSYTTPAYLLADASGGLHTKGVGQGRGDLGLAIADVREILGYREIVVAGATWPVDAVYRARLFNPLGEIAAYVGRPDLVALPYPDGWPSYRVDQLGALVEAQGVLVEMIPESIALAGYVRAGGLLEPGCTGVTVVYCDGRRVLVVGVHLDDYRPTESIGVPFPPAATTVTEVADRLVYEVSGAARAIQADTSRVLLVGNACFDTVLRNAFRNHLGPRLRIVEQPLHAVALGAAGVIVAELEAGLRYATPGRPADNRAGDERVPTAWPRDDPMAPVAPWPTDPGMPVFGGSRRLLAPEQPPWPNSAAAGLVS</sequence>
<dbReference type="EMBL" id="CP079105">
    <property type="protein sequence ID" value="QXQ14625.1"/>
    <property type="molecule type" value="Genomic_DNA"/>
</dbReference>
<reference evidence="2" key="1">
    <citation type="submission" date="2021-07" db="EMBL/GenBank/DDBJ databases">
        <title>Candidatus Kaistella beijingensis sp. nov. isolated from a municipal wastewater treatment plant is involved in sludge foaming.</title>
        <authorList>
            <person name="Song Y."/>
            <person name="Liu S.-J."/>
        </authorList>
    </citation>
    <scope>NUCLEOTIDE SEQUENCE</scope>
    <source>
        <strain evidence="2">DSM 43998</strain>
    </source>
</reference>
<protein>
    <recommendedName>
        <fullName evidence="4">Actin-like protein N-terminal domain-containing protein</fullName>
    </recommendedName>
</protein>
<evidence type="ECO:0000313" key="2">
    <source>
        <dbReference type="EMBL" id="QXQ14625.1"/>
    </source>
</evidence>
<dbReference type="Proteomes" id="UP000887023">
    <property type="component" value="Chromosome"/>
</dbReference>
<name>A0ABX8SDV6_9ACTN</name>
<evidence type="ECO:0000256" key="1">
    <source>
        <dbReference type="SAM" id="MobiDB-lite"/>
    </source>
</evidence>
<dbReference type="RefSeq" id="WP_066468598.1">
    <property type="nucleotide sequence ID" value="NZ_CBCRUZ010000004.1"/>
</dbReference>
<keyword evidence="3" id="KW-1185">Reference proteome</keyword>
<accession>A0ABX8SDV6</accession>
<evidence type="ECO:0000313" key="3">
    <source>
        <dbReference type="Proteomes" id="UP000887023"/>
    </source>
</evidence>
<feature type="region of interest" description="Disordered" evidence="1">
    <location>
        <begin position="268"/>
        <end position="330"/>
    </location>
</feature>
<evidence type="ECO:0008006" key="4">
    <source>
        <dbReference type="Google" id="ProtNLM"/>
    </source>
</evidence>